<dbReference type="Pfam" id="PF02992">
    <property type="entry name" value="Transposase_21"/>
    <property type="match status" value="1"/>
</dbReference>
<feature type="compositionally biased region" description="Basic and acidic residues" evidence="1">
    <location>
        <begin position="493"/>
        <end position="508"/>
    </location>
</feature>
<proteinExistence type="predicted"/>
<sequence length="866" mass="99654">MEDINAQNGSQRFCKCKECKGSWISKRSFYDHQIKLTNSFKCACIPKFDWNTEIFEDEKYTQPLFQGSETSVLEAITRHMYIFSMNYGMSKTALNDSLQCEKASLPQPNILPASYKEAKSFISPLLMPVEKYDACINDCIVYRDTDQFQYYNLNECPVCNEPRKTRKIYTYMPLGPRLARWYGTFNLCKLLYANKIDVSEKGVLDDFTDGKLFHSWFEPGQVFGGKDRELCVPLSLFTDGVNPNRNIVCQKSMWPVILTWITLPQSVRQLLGPMLLMGIIPSGKKGSEPKSLDPYLFILVDELLSLTEFPVYDSYRSAPMNIKVALLQYLCDIPAYSKVMHLSGHGGLRSCPYCREVGHYCKHLCKTIHMSNRQFLPLDHDLRQCVGFANGEKEERRTPTPYTLEEEHAFRRQYEEKPNNSQRAKQQKQTGVKGKYVLQQLPYHNRMQQMSPDGMHTIADFISHVIDMLGGKQNTIKVKACENSFSRFEEVWPSEEVHEEGQPDEHSVQPKKKRKKDDNKEVSNLSTSSTPWSLSKEQLSIANERASSIVYTNLQEITPGPHFTKPWTLRTMNSKLQFVTSGAFEWCIKGLLPPQQETTLSKLCNVIKRITSPQLFIADLPSLQADTHEALALFERDFPLSMQNLTTHLIHHIVDDLSRYGPMHGRWLFPYERANAWITRQCLRKGMEESTVMETYVVYDWCVFMILSGRFDPSKLFNSDKTLVRVSQHIMDNIEEGLNITATANDKNNKMRASLLTQEMESYMMTFYVQNLKLSTIYGFSKTVAENHSTLDITDDGGRRLSYIGENYRGKKPPSLVKIPGNSELHYGQVSFFLNILCAGKKNIGLLLTCIQLPKEMKNTMLFRER</sequence>
<name>A0A8W8MIS7_MAGGI</name>
<keyword evidence="4" id="KW-1185">Reference proteome</keyword>
<evidence type="ECO:0000259" key="2">
    <source>
        <dbReference type="Pfam" id="PF13960"/>
    </source>
</evidence>
<dbReference type="InterPro" id="IPR025452">
    <property type="entry name" value="DUF4218"/>
</dbReference>
<organism evidence="3 4">
    <name type="scientific">Magallana gigas</name>
    <name type="common">Pacific oyster</name>
    <name type="synonym">Crassostrea gigas</name>
    <dbReference type="NCBI Taxonomy" id="29159"/>
    <lineage>
        <taxon>Eukaryota</taxon>
        <taxon>Metazoa</taxon>
        <taxon>Spiralia</taxon>
        <taxon>Lophotrochozoa</taxon>
        <taxon>Mollusca</taxon>
        <taxon>Bivalvia</taxon>
        <taxon>Autobranchia</taxon>
        <taxon>Pteriomorphia</taxon>
        <taxon>Ostreida</taxon>
        <taxon>Ostreoidea</taxon>
        <taxon>Ostreidae</taxon>
        <taxon>Magallana</taxon>
    </lineage>
</organism>
<dbReference type="Pfam" id="PF13960">
    <property type="entry name" value="DUF4218"/>
    <property type="match status" value="1"/>
</dbReference>
<dbReference type="PANTHER" id="PTHR10775">
    <property type="entry name" value="OS08G0208400 PROTEIN"/>
    <property type="match status" value="1"/>
</dbReference>
<protein>
    <recommendedName>
        <fullName evidence="2">DUF4218 domain-containing protein</fullName>
    </recommendedName>
</protein>
<feature type="domain" description="DUF4218" evidence="2">
    <location>
        <begin position="611"/>
        <end position="701"/>
    </location>
</feature>
<evidence type="ECO:0000256" key="1">
    <source>
        <dbReference type="SAM" id="MobiDB-lite"/>
    </source>
</evidence>
<accession>A0A8W8MIS7</accession>
<evidence type="ECO:0000313" key="3">
    <source>
        <dbReference type="EnsemblMetazoa" id="G34515.1:cds"/>
    </source>
</evidence>
<dbReference type="InterPro" id="IPR004242">
    <property type="entry name" value="Transposase_21"/>
</dbReference>
<dbReference type="Proteomes" id="UP000005408">
    <property type="component" value="Unassembled WGS sequence"/>
</dbReference>
<feature type="compositionally biased region" description="Polar residues" evidence="1">
    <location>
        <begin position="419"/>
        <end position="430"/>
    </location>
</feature>
<dbReference type="PANTHER" id="PTHR10775:SF185">
    <property type="entry name" value="OS08G0208400 PROTEIN"/>
    <property type="match status" value="1"/>
</dbReference>
<evidence type="ECO:0000313" key="4">
    <source>
        <dbReference type="Proteomes" id="UP000005408"/>
    </source>
</evidence>
<feature type="region of interest" description="Disordered" evidence="1">
    <location>
        <begin position="413"/>
        <end position="433"/>
    </location>
</feature>
<reference evidence="3" key="1">
    <citation type="submission" date="2022-08" db="UniProtKB">
        <authorList>
            <consortium name="EnsemblMetazoa"/>
        </authorList>
    </citation>
    <scope>IDENTIFICATION</scope>
    <source>
        <strain evidence="3">05x7-T-G4-1.051#20</strain>
    </source>
</reference>
<dbReference type="EnsemblMetazoa" id="G34515.1">
    <property type="protein sequence ID" value="G34515.1:cds"/>
    <property type="gene ID" value="G34515"/>
</dbReference>
<dbReference type="AlphaFoldDB" id="A0A8W8MIS7"/>
<feature type="region of interest" description="Disordered" evidence="1">
    <location>
        <begin position="493"/>
        <end position="530"/>
    </location>
</feature>